<keyword evidence="2" id="KW-1185">Reference proteome</keyword>
<organism evidence="1 2">
    <name type="scientific">Corynascus novoguineensis</name>
    <dbReference type="NCBI Taxonomy" id="1126955"/>
    <lineage>
        <taxon>Eukaryota</taxon>
        <taxon>Fungi</taxon>
        <taxon>Dikarya</taxon>
        <taxon>Ascomycota</taxon>
        <taxon>Pezizomycotina</taxon>
        <taxon>Sordariomycetes</taxon>
        <taxon>Sordariomycetidae</taxon>
        <taxon>Sordariales</taxon>
        <taxon>Chaetomiaceae</taxon>
        <taxon>Corynascus</taxon>
    </lineage>
</organism>
<dbReference type="EMBL" id="MU857693">
    <property type="protein sequence ID" value="KAK4245714.1"/>
    <property type="molecule type" value="Genomic_DNA"/>
</dbReference>
<sequence length="198" mass="22096">MLALHTHARLLIQLNATLYWRTNADKSSCSHLLRAQKLAPVAFAADVVAIVDDNDDSDMSADDATCSSVASAADLFLRSVDARCMDQVRTMTRRTPFWFDKPIDYEVERAFVWAGMMGPGQQQDECGGGVIFLPVRGLSATELGLQIDMVRRRGYRDWVRVDMAVEIEPSEELRRRGEASPVAWVPVGNKNDGQHWVG</sequence>
<protein>
    <submittedName>
        <fullName evidence="1">Uncharacterized protein</fullName>
    </submittedName>
</protein>
<name>A0AAN7CP57_9PEZI</name>
<reference evidence="1" key="1">
    <citation type="journal article" date="2023" name="Mol. Phylogenet. Evol.">
        <title>Genome-scale phylogeny and comparative genomics of the fungal order Sordariales.</title>
        <authorList>
            <person name="Hensen N."/>
            <person name="Bonometti L."/>
            <person name="Westerberg I."/>
            <person name="Brannstrom I.O."/>
            <person name="Guillou S."/>
            <person name="Cros-Aarteil S."/>
            <person name="Calhoun S."/>
            <person name="Haridas S."/>
            <person name="Kuo A."/>
            <person name="Mondo S."/>
            <person name="Pangilinan J."/>
            <person name="Riley R."/>
            <person name="LaButti K."/>
            <person name="Andreopoulos B."/>
            <person name="Lipzen A."/>
            <person name="Chen C."/>
            <person name="Yan M."/>
            <person name="Daum C."/>
            <person name="Ng V."/>
            <person name="Clum A."/>
            <person name="Steindorff A."/>
            <person name="Ohm R.A."/>
            <person name="Martin F."/>
            <person name="Silar P."/>
            <person name="Natvig D.O."/>
            <person name="Lalanne C."/>
            <person name="Gautier V."/>
            <person name="Ament-Velasquez S.L."/>
            <person name="Kruys A."/>
            <person name="Hutchinson M.I."/>
            <person name="Powell A.J."/>
            <person name="Barry K."/>
            <person name="Miller A.N."/>
            <person name="Grigoriev I.V."/>
            <person name="Debuchy R."/>
            <person name="Gladieux P."/>
            <person name="Hiltunen Thoren M."/>
            <person name="Johannesson H."/>
        </authorList>
    </citation>
    <scope>NUCLEOTIDE SEQUENCE</scope>
    <source>
        <strain evidence="1">CBS 359.72</strain>
    </source>
</reference>
<dbReference type="Proteomes" id="UP001303647">
    <property type="component" value="Unassembled WGS sequence"/>
</dbReference>
<dbReference type="AlphaFoldDB" id="A0AAN7CP57"/>
<evidence type="ECO:0000313" key="2">
    <source>
        <dbReference type="Proteomes" id="UP001303647"/>
    </source>
</evidence>
<accession>A0AAN7CP57</accession>
<gene>
    <name evidence="1" type="ORF">C7999DRAFT_16106</name>
</gene>
<proteinExistence type="predicted"/>
<reference evidence="1" key="2">
    <citation type="submission" date="2023-05" db="EMBL/GenBank/DDBJ databases">
        <authorList>
            <consortium name="Lawrence Berkeley National Laboratory"/>
            <person name="Steindorff A."/>
            <person name="Hensen N."/>
            <person name="Bonometti L."/>
            <person name="Westerberg I."/>
            <person name="Brannstrom I.O."/>
            <person name="Guillou S."/>
            <person name="Cros-Aarteil S."/>
            <person name="Calhoun S."/>
            <person name="Haridas S."/>
            <person name="Kuo A."/>
            <person name="Mondo S."/>
            <person name="Pangilinan J."/>
            <person name="Riley R."/>
            <person name="Labutti K."/>
            <person name="Andreopoulos B."/>
            <person name="Lipzen A."/>
            <person name="Chen C."/>
            <person name="Yanf M."/>
            <person name="Daum C."/>
            <person name="Ng V."/>
            <person name="Clum A."/>
            <person name="Ohm R."/>
            <person name="Martin F."/>
            <person name="Silar P."/>
            <person name="Natvig D."/>
            <person name="Lalanne C."/>
            <person name="Gautier V."/>
            <person name="Ament-Velasquez S.L."/>
            <person name="Kruys A."/>
            <person name="Hutchinson M.I."/>
            <person name="Powell A.J."/>
            <person name="Barry K."/>
            <person name="Miller A.N."/>
            <person name="Grigoriev I.V."/>
            <person name="Debuchy R."/>
            <person name="Gladieux P."/>
            <person name="Thoren M.H."/>
            <person name="Johannesson H."/>
        </authorList>
    </citation>
    <scope>NUCLEOTIDE SEQUENCE</scope>
    <source>
        <strain evidence="1">CBS 359.72</strain>
    </source>
</reference>
<comment type="caution">
    <text evidence="1">The sequence shown here is derived from an EMBL/GenBank/DDBJ whole genome shotgun (WGS) entry which is preliminary data.</text>
</comment>
<evidence type="ECO:0000313" key="1">
    <source>
        <dbReference type="EMBL" id="KAK4245714.1"/>
    </source>
</evidence>